<protein>
    <recommendedName>
        <fullName evidence="5">Transmembrane protein</fullName>
    </recommendedName>
</protein>
<evidence type="ECO:0008006" key="5">
    <source>
        <dbReference type="Google" id="ProtNLM"/>
    </source>
</evidence>
<organism evidence="3 4">
    <name type="scientific">Gregarina niphandrodes</name>
    <name type="common">Septate eugregarine</name>
    <dbReference type="NCBI Taxonomy" id="110365"/>
    <lineage>
        <taxon>Eukaryota</taxon>
        <taxon>Sar</taxon>
        <taxon>Alveolata</taxon>
        <taxon>Apicomplexa</taxon>
        <taxon>Conoidasida</taxon>
        <taxon>Gregarinasina</taxon>
        <taxon>Eugregarinorida</taxon>
        <taxon>Gregarinidae</taxon>
        <taxon>Gregarina</taxon>
    </lineage>
</organism>
<evidence type="ECO:0000256" key="2">
    <source>
        <dbReference type="SAM" id="SignalP"/>
    </source>
</evidence>
<reference evidence="3" key="1">
    <citation type="submission" date="2013-12" db="EMBL/GenBank/DDBJ databases">
        <authorList>
            <person name="Omoto C.K."/>
            <person name="Sibley D."/>
            <person name="Venepally P."/>
            <person name="Hadjithomas M."/>
            <person name="Karamycheva S."/>
            <person name="Brunk B."/>
            <person name="Roos D."/>
            <person name="Caler E."/>
            <person name="Lorenzi H."/>
        </authorList>
    </citation>
    <scope>NUCLEOTIDE SEQUENCE</scope>
</reference>
<evidence type="ECO:0000256" key="1">
    <source>
        <dbReference type="SAM" id="MobiDB-lite"/>
    </source>
</evidence>
<evidence type="ECO:0000313" key="4">
    <source>
        <dbReference type="Proteomes" id="UP000019763"/>
    </source>
</evidence>
<sequence length="220" mass="24567">MRFTLFALLTTTAVLDGVKGREIHVFNYGEAGASPQKNGAQEGAVSGTIDLDEVWYPVPLYAGEGQCRCSSISISDLDMNPKVYYGTDDFYVSEQECLYQYSQLPYEFCSFEGSALFKDALVDRVISLTNDHTVEYCKGLYRAQNIGKFLASDCTVIGSLRHQLQTQRIAEQTTRLVHSADHETHGPDELALDDHTDSWADETTQQKIKQPASECEPECQ</sequence>
<dbReference type="EMBL" id="AFNH02000970">
    <property type="protein sequence ID" value="EZG48023.1"/>
    <property type="molecule type" value="Genomic_DNA"/>
</dbReference>
<gene>
    <name evidence="3" type="ORF">GNI_130010</name>
</gene>
<feature type="chain" id="PRO_5001511490" description="Transmembrane protein" evidence="2">
    <location>
        <begin position="21"/>
        <end position="220"/>
    </location>
</feature>
<proteinExistence type="predicted"/>
<feature type="signal peptide" evidence="2">
    <location>
        <begin position="1"/>
        <end position="20"/>
    </location>
</feature>
<dbReference type="RefSeq" id="XP_011132131.1">
    <property type="nucleotide sequence ID" value="XM_011133829.1"/>
</dbReference>
<dbReference type="Proteomes" id="UP000019763">
    <property type="component" value="Unassembled WGS sequence"/>
</dbReference>
<dbReference type="AlphaFoldDB" id="A0A023B1J4"/>
<dbReference type="VEuPathDB" id="CryptoDB:GNI_130010"/>
<evidence type="ECO:0000313" key="3">
    <source>
        <dbReference type="EMBL" id="EZG48023.1"/>
    </source>
</evidence>
<dbReference type="GeneID" id="22914553"/>
<comment type="caution">
    <text evidence="3">The sequence shown here is derived from an EMBL/GenBank/DDBJ whole genome shotgun (WGS) entry which is preliminary data.</text>
</comment>
<accession>A0A023B1J4</accession>
<feature type="compositionally biased region" description="Basic and acidic residues" evidence="1">
    <location>
        <begin position="178"/>
        <end position="198"/>
    </location>
</feature>
<keyword evidence="4" id="KW-1185">Reference proteome</keyword>
<name>A0A023B1J4_GRENI</name>
<feature type="region of interest" description="Disordered" evidence="1">
    <location>
        <begin position="178"/>
        <end position="220"/>
    </location>
</feature>
<feature type="non-terminal residue" evidence="3">
    <location>
        <position position="220"/>
    </location>
</feature>
<keyword evidence="2" id="KW-0732">Signal</keyword>